<dbReference type="EMBL" id="BAAANW010000003">
    <property type="protein sequence ID" value="GAA1558156.1"/>
    <property type="molecule type" value="Genomic_DNA"/>
</dbReference>
<evidence type="ECO:0000313" key="10">
    <source>
        <dbReference type="Proteomes" id="UP001500350"/>
    </source>
</evidence>
<dbReference type="Gene3D" id="1.20.1250.20">
    <property type="entry name" value="MFS general substrate transporter like domains"/>
    <property type="match status" value="1"/>
</dbReference>
<evidence type="ECO:0000256" key="3">
    <source>
        <dbReference type="ARBA" id="ARBA00022475"/>
    </source>
</evidence>
<proteinExistence type="predicted"/>
<dbReference type="Pfam" id="PF07690">
    <property type="entry name" value="MFS_1"/>
    <property type="match status" value="1"/>
</dbReference>
<dbReference type="SUPFAM" id="SSF103473">
    <property type="entry name" value="MFS general substrate transporter"/>
    <property type="match status" value="1"/>
</dbReference>
<reference evidence="9 10" key="1">
    <citation type="journal article" date="2019" name="Int. J. Syst. Evol. Microbiol.">
        <title>The Global Catalogue of Microorganisms (GCM) 10K type strain sequencing project: providing services to taxonomists for standard genome sequencing and annotation.</title>
        <authorList>
            <consortium name="The Broad Institute Genomics Platform"/>
            <consortium name="The Broad Institute Genome Sequencing Center for Infectious Disease"/>
            <person name="Wu L."/>
            <person name="Ma J."/>
        </authorList>
    </citation>
    <scope>NUCLEOTIDE SEQUENCE [LARGE SCALE GENOMIC DNA]</scope>
    <source>
        <strain evidence="9 10">JCM 14589</strain>
    </source>
</reference>
<sequence length="341" mass="34085">MPRCSRPRQLSVVVRLFEGQERNRALGIWSALGGGGAAIGVLLGGLIAAGPGWQWVFFVNIPVGLVILVALVLLLPAMPRATQERARLDVLGAVLVTAATASLIYGLVRAGEPGGAGAAGGFVAGSVVLYLAFAVWQRTTSSPLMDLALIGRRSVAAGVFVILIGTALMVAVFFLGTFYFQGREGHGPLITGLLFLPIALTTMLGANLAGRLIATVGARRLGVAGLGVAAAGLLVPAVWSTTLATVLGVSVGALGIGAIFVVAAATALSQVDPSEAGVASGLLSTFHEFGASIGVATVSSVAAASLAGTDASGFQTAFLVAAVAALVGAVVAGVVIPRARQ</sequence>
<dbReference type="PANTHER" id="PTHR42718">
    <property type="entry name" value="MAJOR FACILITATOR SUPERFAMILY MULTIDRUG TRANSPORTER MFSC"/>
    <property type="match status" value="1"/>
</dbReference>
<feature type="transmembrane region" description="Helical" evidence="7">
    <location>
        <begin position="25"/>
        <end position="49"/>
    </location>
</feature>
<feature type="transmembrane region" description="Helical" evidence="7">
    <location>
        <begin position="114"/>
        <end position="136"/>
    </location>
</feature>
<protein>
    <recommendedName>
        <fullName evidence="8">Major facilitator superfamily (MFS) profile domain-containing protein</fullName>
    </recommendedName>
</protein>
<evidence type="ECO:0000256" key="4">
    <source>
        <dbReference type="ARBA" id="ARBA00022692"/>
    </source>
</evidence>
<comment type="caution">
    <text evidence="9">The sequence shown here is derived from an EMBL/GenBank/DDBJ whole genome shotgun (WGS) entry which is preliminary data.</text>
</comment>
<feature type="transmembrane region" description="Helical" evidence="7">
    <location>
        <begin position="55"/>
        <end position="76"/>
    </location>
</feature>
<organism evidence="9 10">
    <name type="scientific">Dermacoccus profundi</name>
    <dbReference type="NCBI Taxonomy" id="322602"/>
    <lineage>
        <taxon>Bacteria</taxon>
        <taxon>Bacillati</taxon>
        <taxon>Actinomycetota</taxon>
        <taxon>Actinomycetes</taxon>
        <taxon>Micrococcales</taxon>
        <taxon>Dermacoccaceae</taxon>
        <taxon>Dermacoccus</taxon>
    </lineage>
</organism>
<feature type="transmembrane region" description="Helical" evidence="7">
    <location>
        <begin position="314"/>
        <end position="336"/>
    </location>
</feature>
<evidence type="ECO:0000256" key="2">
    <source>
        <dbReference type="ARBA" id="ARBA00022448"/>
    </source>
</evidence>
<evidence type="ECO:0000256" key="6">
    <source>
        <dbReference type="ARBA" id="ARBA00023136"/>
    </source>
</evidence>
<dbReference type="Proteomes" id="UP001500350">
    <property type="component" value="Unassembled WGS sequence"/>
</dbReference>
<dbReference type="InterPro" id="IPR020846">
    <property type="entry name" value="MFS_dom"/>
</dbReference>
<name>A0ABN2CGE5_9MICO</name>
<feature type="transmembrane region" description="Helical" evidence="7">
    <location>
        <begin position="221"/>
        <end position="239"/>
    </location>
</feature>
<evidence type="ECO:0000256" key="7">
    <source>
        <dbReference type="SAM" id="Phobius"/>
    </source>
</evidence>
<feature type="transmembrane region" description="Helical" evidence="7">
    <location>
        <begin position="186"/>
        <end position="209"/>
    </location>
</feature>
<feature type="transmembrane region" description="Helical" evidence="7">
    <location>
        <begin position="289"/>
        <end position="308"/>
    </location>
</feature>
<dbReference type="PROSITE" id="PS50850">
    <property type="entry name" value="MFS"/>
    <property type="match status" value="1"/>
</dbReference>
<feature type="domain" description="Major facilitator superfamily (MFS) profile" evidence="8">
    <location>
        <begin position="1"/>
        <end position="340"/>
    </location>
</feature>
<keyword evidence="4 7" id="KW-0812">Transmembrane</keyword>
<evidence type="ECO:0000256" key="5">
    <source>
        <dbReference type="ARBA" id="ARBA00022989"/>
    </source>
</evidence>
<keyword evidence="5 7" id="KW-1133">Transmembrane helix</keyword>
<evidence type="ECO:0000313" key="9">
    <source>
        <dbReference type="EMBL" id="GAA1558156.1"/>
    </source>
</evidence>
<dbReference type="PANTHER" id="PTHR42718:SF46">
    <property type="entry name" value="BLR6921 PROTEIN"/>
    <property type="match status" value="1"/>
</dbReference>
<keyword evidence="2" id="KW-0813">Transport</keyword>
<feature type="transmembrane region" description="Helical" evidence="7">
    <location>
        <begin position="88"/>
        <end position="108"/>
    </location>
</feature>
<keyword evidence="3" id="KW-1003">Cell membrane</keyword>
<keyword evidence="10" id="KW-1185">Reference proteome</keyword>
<dbReference type="InterPro" id="IPR011701">
    <property type="entry name" value="MFS"/>
</dbReference>
<evidence type="ECO:0000259" key="8">
    <source>
        <dbReference type="PROSITE" id="PS50850"/>
    </source>
</evidence>
<feature type="transmembrane region" description="Helical" evidence="7">
    <location>
        <begin position="245"/>
        <end position="268"/>
    </location>
</feature>
<feature type="transmembrane region" description="Helical" evidence="7">
    <location>
        <begin position="157"/>
        <end position="180"/>
    </location>
</feature>
<gene>
    <name evidence="9" type="ORF">GCM10009763_03700</name>
</gene>
<comment type="subcellular location">
    <subcellularLocation>
        <location evidence="1">Cell membrane</location>
        <topology evidence="1">Multi-pass membrane protein</topology>
    </subcellularLocation>
</comment>
<dbReference type="InterPro" id="IPR036259">
    <property type="entry name" value="MFS_trans_sf"/>
</dbReference>
<evidence type="ECO:0000256" key="1">
    <source>
        <dbReference type="ARBA" id="ARBA00004651"/>
    </source>
</evidence>
<accession>A0ABN2CGE5</accession>
<dbReference type="Gene3D" id="1.20.1720.10">
    <property type="entry name" value="Multidrug resistance protein D"/>
    <property type="match status" value="1"/>
</dbReference>
<keyword evidence="6 7" id="KW-0472">Membrane</keyword>